<evidence type="ECO:0000259" key="1">
    <source>
        <dbReference type="PROSITE" id="PS50181"/>
    </source>
</evidence>
<evidence type="ECO:0000313" key="3">
    <source>
        <dbReference type="EMBL" id="CAF1106957.1"/>
    </source>
</evidence>
<evidence type="ECO:0000313" key="5">
    <source>
        <dbReference type="Proteomes" id="UP000663852"/>
    </source>
</evidence>
<comment type="caution">
    <text evidence="3">The sequence shown here is derived from an EMBL/GenBank/DDBJ whole genome shotgun (WGS) entry which is preliminary data.</text>
</comment>
<dbReference type="Gene3D" id="3.80.10.10">
    <property type="entry name" value="Ribonuclease Inhibitor"/>
    <property type="match status" value="1"/>
</dbReference>
<dbReference type="Proteomes" id="UP000663852">
    <property type="component" value="Unassembled WGS sequence"/>
</dbReference>
<sequence>MMILESLPNEILLTVFDYLSGVDLLQAFCNLNYRFNNLLHNQYQRYSFDFRSVSKYTFTTICQQCLPSITNEIISLHLNNDGTTPGQIDLFSSYLPPLTHFKYLRSLSFHSIHSYQLLMNIIDQCHNLLHIGHLKFISCDIKNCDNNGQLIIDNIWNLSNLTHCVYGISIPTEPIGLCLPRVISTSMRYLSIPHDHNRIKLSQLHDFFEHTPHLRYLSIRIVLRDSDDRLPLTYPKLCTLDVNITNICTDLRVQSLLLRFPNLRRLIISLSWMSIGGDQWKNIITNHLPNLKVFQLQMNQTFLSSQGINEKADVLFQSFQSPFWMNERRWFVRCLTFDKIILLYTPSFRTYTNVISTLPDSFRSTCPCDDQRVFYENVKQIFNYSLFDKILSPDCRLSNIERLSVKMPINDRFWSVVPSLERLTYLIVVCYADIHYDQLQMVCNRSPNLHSLRIHQDDVLPAQMSLFQCENLSLKTIHLKPHWRKFNKYLNRNECLLVSSSKIVAQCEEMSLCVMERESIADLICSMSHLKALTIECKDDEYFAGTSKSTSNDKLLIWLNDHLPSTCMITRDLKTESSIRVWIG</sequence>
<dbReference type="AlphaFoldDB" id="A0A814PJJ2"/>
<dbReference type="InterPro" id="IPR001810">
    <property type="entry name" value="F-box_dom"/>
</dbReference>
<proteinExistence type="predicted"/>
<dbReference type="InterPro" id="IPR036047">
    <property type="entry name" value="F-box-like_dom_sf"/>
</dbReference>
<dbReference type="Proteomes" id="UP000663828">
    <property type="component" value="Unassembled WGS sequence"/>
</dbReference>
<dbReference type="PROSITE" id="PS50181">
    <property type="entry name" value="FBOX"/>
    <property type="match status" value="1"/>
</dbReference>
<accession>A0A814PJJ2</accession>
<dbReference type="OrthoDB" id="10020177at2759"/>
<feature type="domain" description="F-box" evidence="1">
    <location>
        <begin position="1"/>
        <end position="53"/>
    </location>
</feature>
<organism evidence="3 5">
    <name type="scientific">Adineta ricciae</name>
    <name type="common">Rotifer</name>
    <dbReference type="NCBI Taxonomy" id="249248"/>
    <lineage>
        <taxon>Eukaryota</taxon>
        <taxon>Metazoa</taxon>
        <taxon>Spiralia</taxon>
        <taxon>Gnathifera</taxon>
        <taxon>Rotifera</taxon>
        <taxon>Eurotatoria</taxon>
        <taxon>Bdelloidea</taxon>
        <taxon>Adinetida</taxon>
        <taxon>Adinetidae</taxon>
        <taxon>Adineta</taxon>
    </lineage>
</organism>
<dbReference type="EMBL" id="CAJNOJ010000099">
    <property type="protein sequence ID" value="CAF1106957.1"/>
    <property type="molecule type" value="Genomic_DNA"/>
</dbReference>
<keyword evidence="4" id="KW-1185">Reference proteome</keyword>
<dbReference type="EMBL" id="CAJNOR010000636">
    <property type="protein sequence ID" value="CAF0968879.1"/>
    <property type="molecule type" value="Genomic_DNA"/>
</dbReference>
<gene>
    <name evidence="3" type="ORF">EDS130_LOCUS20293</name>
    <name evidence="2" type="ORF">XAT740_LOCUS11557</name>
</gene>
<dbReference type="InterPro" id="IPR032675">
    <property type="entry name" value="LRR_dom_sf"/>
</dbReference>
<dbReference type="SUPFAM" id="SSF81383">
    <property type="entry name" value="F-box domain"/>
    <property type="match status" value="1"/>
</dbReference>
<protein>
    <recommendedName>
        <fullName evidence="1">F-box domain-containing protein</fullName>
    </recommendedName>
</protein>
<name>A0A814PJJ2_ADIRI</name>
<evidence type="ECO:0000313" key="4">
    <source>
        <dbReference type="Proteomes" id="UP000663828"/>
    </source>
</evidence>
<evidence type="ECO:0000313" key="2">
    <source>
        <dbReference type="EMBL" id="CAF0968879.1"/>
    </source>
</evidence>
<reference evidence="3" key="1">
    <citation type="submission" date="2021-02" db="EMBL/GenBank/DDBJ databases">
        <authorList>
            <person name="Nowell W R."/>
        </authorList>
    </citation>
    <scope>NUCLEOTIDE SEQUENCE</scope>
</reference>